<accession>A0A1D6KET3</accession>
<reference evidence="1" key="1">
    <citation type="submission" date="2015-12" db="EMBL/GenBank/DDBJ databases">
        <title>Update maize B73 reference genome by single molecule sequencing technologies.</title>
        <authorList>
            <consortium name="Maize Genome Sequencing Project"/>
            <person name="Ware D."/>
        </authorList>
    </citation>
    <scope>NUCLEOTIDE SEQUENCE [LARGE SCALE GENOMIC DNA]</scope>
    <source>
        <tissue evidence="1">Seedling</tissue>
    </source>
</reference>
<dbReference type="EMBL" id="CM007647">
    <property type="protein sequence ID" value="ONM01655.1"/>
    <property type="molecule type" value="Genomic_DNA"/>
</dbReference>
<sequence>MSRSWMDAAASKLTLYICDVASPQTERRETHQSTCQF</sequence>
<name>A0A1D6KET3_MAIZE</name>
<evidence type="ECO:0000313" key="1">
    <source>
        <dbReference type="EMBL" id="ONM01655.1"/>
    </source>
</evidence>
<dbReference type="AlphaFoldDB" id="A0A1D6KET3"/>
<organism evidence="1">
    <name type="scientific">Zea mays</name>
    <name type="common">Maize</name>
    <dbReference type="NCBI Taxonomy" id="4577"/>
    <lineage>
        <taxon>Eukaryota</taxon>
        <taxon>Viridiplantae</taxon>
        <taxon>Streptophyta</taxon>
        <taxon>Embryophyta</taxon>
        <taxon>Tracheophyta</taxon>
        <taxon>Spermatophyta</taxon>
        <taxon>Magnoliopsida</taxon>
        <taxon>Liliopsida</taxon>
        <taxon>Poales</taxon>
        <taxon>Poaceae</taxon>
        <taxon>PACMAD clade</taxon>
        <taxon>Panicoideae</taxon>
        <taxon>Andropogonodae</taxon>
        <taxon>Andropogoneae</taxon>
        <taxon>Tripsacinae</taxon>
        <taxon>Zea</taxon>
    </lineage>
</organism>
<gene>
    <name evidence="1" type="ORF">ZEAMMB73_Zm00001d030888</name>
</gene>
<proteinExistence type="predicted"/>
<protein>
    <submittedName>
        <fullName evidence="1">Putative disease resistance protein</fullName>
    </submittedName>
</protein>